<feature type="region of interest" description="Disordered" evidence="1">
    <location>
        <begin position="330"/>
        <end position="349"/>
    </location>
</feature>
<keyword evidence="2" id="KW-1133">Transmembrane helix</keyword>
<keyword evidence="2" id="KW-0472">Membrane</keyword>
<feature type="transmembrane region" description="Helical" evidence="2">
    <location>
        <begin position="60"/>
        <end position="80"/>
    </location>
</feature>
<evidence type="ECO:0000313" key="3">
    <source>
        <dbReference type="EMBL" id="ROR90276.1"/>
    </source>
</evidence>
<organism evidence="3 4">
    <name type="scientific">Nocardioides aurantiacus</name>
    <dbReference type="NCBI Taxonomy" id="86796"/>
    <lineage>
        <taxon>Bacteria</taxon>
        <taxon>Bacillati</taxon>
        <taxon>Actinomycetota</taxon>
        <taxon>Actinomycetes</taxon>
        <taxon>Propionibacteriales</taxon>
        <taxon>Nocardioidaceae</taxon>
        <taxon>Nocardioides</taxon>
    </lineage>
</organism>
<comment type="caution">
    <text evidence="3">The sequence shown here is derived from an EMBL/GenBank/DDBJ whole genome shotgun (WGS) entry which is preliminary data.</text>
</comment>
<reference evidence="3 4" key="1">
    <citation type="submission" date="2018-11" db="EMBL/GenBank/DDBJ databases">
        <title>Sequencing the genomes of 1000 actinobacteria strains.</title>
        <authorList>
            <person name="Klenk H.-P."/>
        </authorList>
    </citation>
    <scope>NUCLEOTIDE SEQUENCE [LARGE SCALE GENOMIC DNA]</scope>
    <source>
        <strain evidence="3 4">DSM 12652</strain>
    </source>
</reference>
<dbReference type="RefSeq" id="WP_123389453.1">
    <property type="nucleotide sequence ID" value="NZ_RKHO01000001.1"/>
</dbReference>
<feature type="transmembrane region" description="Helical" evidence="2">
    <location>
        <begin position="303"/>
        <end position="326"/>
    </location>
</feature>
<dbReference type="EMBL" id="RKHO01000001">
    <property type="protein sequence ID" value="ROR90276.1"/>
    <property type="molecule type" value="Genomic_DNA"/>
</dbReference>
<gene>
    <name evidence="3" type="ORF">EDD33_1112</name>
</gene>
<feature type="transmembrane region" description="Helical" evidence="2">
    <location>
        <begin position="28"/>
        <end position="54"/>
    </location>
</feature>
<evidence type="ECO:0000256" key="2">
    <source>
        <dbReference type="SAM" id="Phobius"/>
    </source>
</evidence>
<sequence length="349" mass="36984">MARDLDYAPLTGRPGLLPRLRAVRASNIWVYSMTVGLVILLLPLTVVVGLVPLYETDPGFQVMMWAVAALGAYAVGAVLWQVRGESLLPAFAQTNRLDLTQGVSAQHYAGSRFADGSLMVLRSVRIREAGFLEVGDTFSAATPRRSSPTSGATGAPDVEVFLRVGLAGRVSQRSEGVDLLDAPLHERITRWAGTYAVECSDREVTLHGSRGLAAHDPARVREGFELARVLRDRADELLVVGPGDVPAAPTPSGIPVPVRERRTALAGRPMRPAVVVVATLGFLVVVPVLIAVAMSLVEQLSGAPWVASIVLGLVIAAAVAVAGALVRGVTRPRRPRDTRSSVDAPEPAP</sequence>
<feature type="transmembrane region" description="Helical" evidence="2">
    <location>
        <begin position="273"/>
        <end position="297"/>
    </location>
</feature>
<evidence type="ECO:0000256" key="1">
    <source>
        <dbReference type="SAM" id="MobiDB-lite"/>
    </source>
</evidence>
<proteinExistence type="predicted"/>
<keyword evidence="4" id="KW-1185">Reference proteome</keyword>
<dbReference type="Proteomes" id="UP000281738">
    <property type="component" value="Unassembled WGS sequence"/>
</dbReference>
<dbReference type="AlphaFoldDB" id="A0A3N2CS75"/>
<keyword evidence="2" id="KW-0812">Transmembrane</keyword>
<evidence type="ECO:0000313" key="4">
    <source>
        <dbReference type="Proteomes" id="UP000281738"/>
    </source>
</evidence>
<protein>
    <submittedName>
        <fullName evidence="3">Uncharacterized protein</fullName>
    </submittedName>
</protein>
<dbReference type="OrthoDB" id="3831394at2"/>
<name>A0A3N2CS75_9ACTN</name>
<accession>A0A3N2CS75</accession>